<keyword evidence="4" id="KW-0804">Transcription</keyword>
<keyword evidence="5" id="KW-0539">Nucleus</keyword>
<feature type="region of interest" description="Disordered" evidence="6">
    <location>
        <begin position="1"/>
        <end position="29"/>
    </location>
</feature>
<dbReference type="AlphaFoldDB" id="A0A098DXL5"/>
<feature type="region of interest" description="Disordered" evidence="6">
    <location>
        <begin position="351"/>
        <end position="379"/>
    </location>
</feature>
<reference evidence="8 9" key="2">
    <citation type="journal article" date="2010" name="Nature">
        <title>Comparative genomics reveals mobile pathogenicity chromosomes in Fusarium.</title>
        <authorList>
            <person name="Ma L.J."/>
            <person name="van der Does H.C."/>
            <person name="Borkovich K.A."/>
            <person name="Coleman J.J."/>
            <person name="Daboussi M.J."/>
            <person name="Di Pietro A."/>
            <person name="Dufresne M."/>
            <person name="Freitag M."/>
            <person name="Grabherr M."/>
            <person name="Henrissat B."/>
            <person name="Houterman P.M."/>
            <person name="Kang S."/>
            <person name="Shim W.B."/>
            <person name="Woloshuk C."/>
            <person name="Xie X."/>
            <person name="Xu J.R."/>
            <person name="Antoniw J."/>
            <person name="Baker S.E."/>
            <person name="Bluhm B.H."/>
            <person name="Breakspear A."/>
            <person name="Brown D.W."/>
            <person name="Butchko R.A."/>
            <person name="Chapman S."/>
            <person name="Coulson R."/>
            <person name="Coutinho P.M."/>
            <person name="Danchin E.G."/>
            <person name="Diener A."/>
            <person name="Gale L.R."/>
            <person name="Gardiner D.M."/>
            <person name="Goff S."/>
            <person name="Hammond-Kosack K.E."/>
            <person name="Hilburn K."/>
            <person name="Hua-Van A."/>
            <person name="Jonkers W."/>
            <person name="Kazan K."/>
            <person name="Kodira C.D."/>
            <person name="Koehrsen M."/>
            <person name="Kumar L."/>
            <person name="Lee Y.H."/>
            <person name="Li L."/>
            <person name="Manners J.M."/>
            <person name="Miranda-Saavedra D."/>
            <person name="Mukherjee M."/>
            <person name="Park G."/>
            <person name="Park J."/>
            <person name="Park S.Y."/>
            <person name="Proctor R.H."/>
            <person name="Regev A."/>
            <person name="Ruiz-Roldan M.C."/>
            <person name="Sain D."/>
            <person name="Sakthikumar S."/>
            <person name="Sykes S."/>
            <person name="Schwartz D.C."/>
            <person name="Turgeon B.G."/>
            <person name="Wapinski I."/>
            <person name="Yoder O."/>
            <person name="Young S."/>
            <person name="Zeng Q."/>
            <person name="Zhou S."/>
            <person name="Galagan J."/>
            <person name="Cuomo C.A."/>
            <person name="Kistler H.C."/>
            <person name="Rep M."/>
        </authorList>
    </citation>
    <scope>GENOME REANNOTATION</scope>
    <source>
        <strain evidence="9">ATCC MYA-4620 / CBS 123657 / FGSC 9075 / NRRL 31084 / PH-1</strain>
        <strain evidence="8">PH-1 / ATCC MYA-4620 / FGSC 9075 / NRRL 31084</strain>
    </source>
</reference>
<accession>A0A098DXL5</accession>
<dbReference type="InParanoid" id="A0A098DXL5"/>
<dbReference type="GO" id="GO:0005634">
    <property type="term" value="C:nucleus"/>
    <property type="evidence" value="ECO:0007669"/>
    <property type="project" value="UniProtKB-SubCell"/>
</dbReference>
<evidence type="ECO:0000256" key="2">
    <source>
        <dbReference type="ARBA" id="ARBA00022723"/>
    </source>
</evidence>
<keyword evidence="3" id="KW-0805">Transcription regulation</keyword>
<dbReference type="InterPro" id="IPR029063">
    <property type="entry name" value="SAM-dependent_MTases_sf"/>
</dbReference>
<dbReference type="Pfam" id="PF13489">
    <property type="entry name" value="Methyltransf_23"/>
    <property type="match status" value="1"/>
</dbReference>
<dbReference type="SUPFAM" id="SSF53335">
    <property type="entry name" value="S-adenosyl-L-methionine-dependent methyltransferases"/>
    <property type="match status" value="1"/>
</dbReference>
<evidence type="ECO:0000256" key="4">
    <source>
        <dbReference type="ARBA" id="ARBA00023163"/>
    </source>
</evidence>
<dbReference type="CDD" id="cd12148">
    <property type="entry name" value="fungal_TF_MHR"/>
    <property type="match status" value="1"/>
</dbReference>
<evidence type="ECO:0000313" key="9">
    <source>
        <dbReference type="Proteomes" id="UP000070720"/>
    </source>
</evidence>
<evidence type="ECO:0000256" key="1">
    <source>
        <dbReference type="ARBA" id="ARBA00004123"/>
    </source>
</evidence>
<feature type="compositionally biased region" description="Polar residues" evidence="6">
    <location>
        <begin position="366"/>
        <end position="379"/>
    </location>
</feature>
<reference evidence="8 9" key="1">
    <citation type="journal article" date="2007" name="Science">
        <title>The Fusarium graminearum genome reveals a link between localized polymorphism and pathogen specialization.</title>
        <authorList>
            <person name="Cuomo C.A."/>
            <person name="Gueldener U."/>
            <person name="Xu J.-R."/>
            <person name="Trail F."/>
            <person name="Turgeon B.G."/>
            <person name="Di Pietro A."/>
            <person name="Walton J.D."/>
            <person name="Ma L.-J."/>
            <person name="Baker S.E."/>
            <person name="Rep M."/>
            <person name="Adam G."/>
            <person name="Antoniw J."/>
            <person name="Baldwin T."/>
            <person name="Calvo S.E."/>
            <person name="Chang Y.-L."/>
            <person name="DeCaprio D."/>
            <person name="Gale L.R."/>
            <person name="Gnerre S."/>
            <person name="Goswami R.S."/>
            <person name="Hammond-Kosack K."/>
            <person name="Harris L.J."/>
            <person name="Hilburn K."/>
            <person name="Kennell J.C."/>
            <person name="Kroken S."/>
            <person name="Magnuson J.K."/>
            <person name="Mannhaupt G."/>
            <person name="Mauceli E.W."/>
            <person name="Mewes H.-W."/>
            <person name="Mitterbauer R."/>
            <person name="Muehlbauer G."/>
            <person name="Muensterkoetter M."/>
            <person name="Nelson D."/>
            <person name="O'Donnell K."/>
            <person name="Ouellet T."/>
            <person name="Qi W."/>
            <person name="Quesneville H."/>
            <person name="Roncero M.I.G."/>
            <person name="Seong K.-Y."/>
            <person name="Tetko I.V."/>
            <person name="Urban M."/>
            <person name="Waalwijk C."/>
            <person name="Ward T.J."/>
            <person name="Yao J."/>
            <person name="Birren B.W."/>
            <person name="Kistler H.C."/>
        </authorList>
    </citation>
    <scope>NUCLEOTIDE SEQUENCE [LARGE SCALE GENOMIC DNA]</scope>
    <source>
        <strain evidence="9">ATCC MYA-4620 / CBS 123657 / FGSC 9075 / NRRL 31084 / PH-1</strain>
        <strain evidence="8">PH-1 / ATCC MYA-4620 / FGSC 9075 / NRRL 31084</strain>
    </source>
</reference>
<dbReference type="GO" id="GO:0046872">
    <property type="term" value="F:metal ion binding"/>
    <property type="evidence" value="ECO:0007669"/>
    <property type="project" value="UniProtKB-KW"/>
</dbReference>
<sequence>MLQPIEARDENDADSSIGDDVASSTTSVSSSILEYRKFQGRTYHSEKYNSEYFAPNDERQRDSMDISDWYCDFADEYPEAEVIGTDLSPIQPSWVPPNVKFELEDATNTWSWPDNYFDFIHIRYLIGAIADWGALFKEAFRCCKSGSYFESVEVNPLFKSDDESINNIAPIQTWNKICRESEKAFGRSLCEVENDTQLLGEVGFVDLQVTDFKVPVGGWAKDTNLQRVGQFHRAGIENDLQGYTLMTWQKVFGSPGKEYQLFLMQMRQALRDKNPCSVSTIMKSFAAGSGNICSPRPMLSSFAYVPRVANLSTYKLIAQSCRNFKDGRAKPATYARSKRIPNQSNVVKRSSRTRKALLSSRPEPLASTSGTAVPQTPDENCSEIPSSLVNALVELYFNNVYQSNLLLHKDSFIKSLADSAVQPHVLLSMCALGANSEKLFRFEAIADIEELPLPWPDDNFEAGAPPSDVATIANGVVTGSVFAELIRGLHLWSHVSPIVRCKETALSSRIQQIFTIEDKLLTWWANVPLRFKVDASANSNVYPESLPKILLINFVYHQSLCALHSSIVPLFCWSKGDTSQSSARQLSAQIAFEHAGAISILTSRILSTSCSLSAMPIFVAYAAYSSCAIQIPFLWCSEPRVRAKARSNVELNMGVIEGMSSYWKLASLLQVYVRCIYDVHKSNPPRISNEPRYTDFAAFSQFGVDSDLAKASILEFTRILRSGESGYVKPGEESRNLITSKASMESSAQGTQPDISTMTALDSQFTDFSSSMGNEWPVFDVFNSLCEADITSLFFMDDNVDLASVDTDFIAQRHPG</sequence>
<dbReference type="eggNOG" id="ENOG502RJIZ">
    <property type="taxonomic scope" value="Eukaryota"/>
</dbReference>
<comment type="subcellular location">
    <subcellularLocation>
        <location evidence="1">Nucleus</location>
    </subcellularLocation>
</comment>
<dbReference type="Gene3D" id="3.40.50.150">
    <property type="entry name" value="Vaccinia Virus protein VP39"/>
    <property type="match status" value="1"/>
</dbReference>
<organism evidence="7 9">
    <name type="scientific">Gibberella zeae (strain ATCC MYA-4620 / CBS 123657 / FGSC 9075 / NRRL 31084 / PH-1)</name>
    <name type="common">Wheat head blight fungus</name>
    <name type="synonym">Fusarium graminearum</name>
    <dbReference type="NCBI Taxonomy" id="229533"/>
    <lineage>
        <taxon>Eukaryota</taxon>
        <taxon>Fungi</taxon>
        <taxon>Dikarya</taxon>
        <taxon>Ascomycota</taxon>
        <taxon>Pezizomycotina</taxon>
        <taxon>Sordariomycetes</taxon>
        <taxon>Hypocreomycetidae</taxon>
        <taxon>Hypocreales</taxon>
        <taxon>Nectriaceae</taxon>
        <taxon>Fusarium</taxon>
    </lineage>
</organism>
<evidence type="ECO:0000256" key="6">
    <source>
        <dbReference type="SAM" id="MobiDB-lite"/>
    </source>
</evidence>
<feature type="compositionally biased region" description="Basic and acidic residues" evidence="6">
    <location>
        <begin position="1"/>
        <end position="10"/>
    </location>
</feature>
<accession>A0A0E0SI36</accession>
<dbReference type="CDD" id="cd02440">
    <property type="entry name" value="AdoMet_MTases"/>
    <property type="match status" value="1"/>
</dbReference>
<gene>
    <name evidence="8" type="primary">FG05834.1</name>
    <name evidence="7" type="ORF">FGRAMPH1_01T18867</name>
</gene>
<keyword evidence="9" id="KW-1185">Reference proteome</keyword>
<evidence type="ECO:0000313" key="7">
    <source>
        <dbReference type="EMBL" id="CEF86099.1"/>
    </source>
</evidence>
<evidence type="ECO:0000313" key="8">
    <source>
        <dbReference type="EnsemblFungi" id="CEF86099"/>
    </source>
</evidence>
<reference evidence="8" key="4">
    <citation type="submission" date="2017-01" db="UniProtKB">
        <authorList>
            <consortium name="EnsemblFungi"/>
        </authorList>
    </citation>
    <scope>IDENTIFICATION</scope>
    <source>
        <strain evidence="8">PH-1 / ATCC MYA-4620 / FGSC 9075 / NRRL 31084</strain>
    </source>
</reference>
<dbReference type="Proteomes" id="UP000070720">
    <property type="component" value="Chromosome 3"/>
</dbReference>
<proteinExistence type="predicted"/>
<protein>
    <submittedName>
        <fullName evidence="7">Chromosome 3, complete genome</fullName>
    </submittedName>
</protein>
<dbReference type="InterPro" id="IPR050815">
    <property type="entry name" value="TF_fung"/>
</dbReference>
<reference evidence="7 9" key="3">
    <citation type="journal article" date="2015" name="BMC Genomics">
        <title>The completed genome sequence of the pathogenic ascomycete fungus Fusarium graminearum.</title>
        <authorList>
            <person name="King R."/>
            <person name="Urban M."/>
            <person name="Hammond-Kosack M.C."/>
            <person name="Hassani-Pak K."/>
            <person name="Hammond-Kosack K.E."/>
        </authorList>
    </citation>
    <scope>NUCLEOTIDE SEQUENCE [LARGE SCALE GENOMIC DNA]</scope>
    <source>
        <strain evidence="9">ATCC MYA-4620 / CBS 123657 / FGSC 9075 / NRRL 31084 / PH-1</strain>
        <strain evidence="7">PH-1</strain>
    </source>
</reference>
<dbReference type="VEuPathDB" id="FungiDB:FGRAMPH1_01G18867"/>
<dbReference type="GO" id="GO:0000981">
    <property type="term" value="F:DNA-binding transcription factor activity, RNA polymerase II-specific"/>
    <property type="evidence" value="ECO:0007669"/>
    <property type="project" value="InterPro"/>
</dbReference>
<dbReference type="PANTHER" id="PTHR47338:SF27">
    <property type="entry name" value="ZN(II)2CYS6 TRANSCRIPTION FACTOR (EUROFUNG)"/>
    <property type="match status" value="1"/>
</dbReference>
<dbReference type="PANTHER" id="PTHR47338">
    <property type="entry name" value="ZN(II)2CYS6 TRANSCRIPTION FACTOR (EUROFUNG)-RELATED"/>
    <property type="match status" value="1"/>
</dbReference>
<dbReference type="EMBL" id="HG970334">
    <property type="protein sequence ID" value="CEF86099.1"/>
    <property type="molecule type" value="Genomic_DNA"/>
</dbReference>
<name>A0A098DXL5_GIBZE</name>
<evidence type="ECO:0000256" key="3">
    <source>
        <dbReference type="ARBA" id="ARBA00023015"/>
    </source>
</evidence>
<evidence type="ECO:0000256" key="5">
    <source>
        <dbReference type="ARBA" id="ARBA00023242"/>
    </source>
</evidence>
<dbReference type="EnsemblFungi" id="CEF86099">
    <property type="protein sequence ID" value="CEF86099"/>
    <property type="gene ID" value="FGRRES_05834_M"/>
</dbReference>
<keyword evidence="2" id="KW-0479">Metal-binding</keyword>